<comment type="caution">
    <text evidence="2">The sequence shown here is derived from an EMBL/GenBank/DDBJ whole genome shotgun (WGS) entry which is preliminary data.</text>
</comment>
<accession>A0A838BVF0</accession>
<dbReference type="PRINTS" id="PR00038">
    <property type="entry name" value="HTHLUXR"/>
</dbReference>
<gene>
    <name evidence="2" type="ORF">H0S73_23555</name>
</gene>
<evidence type="ECO:0000313" key="3">
    <source>
        <dbReference type="Proteomes" id="UP000572984"/>
    </source>
</evidence>
<dbReference type="AlphaFoldDB" id="A0A838BVF0"/>
<organism evidence="2 3">
    <name type="scientific">Microvirga mediterraneensis</name>
    <dbReference type="NCBI Taxonomy" id="2754695"/>
    <lineage>
        <taxon>Bacteria</taxon>
        <taxon>Pseudomonadati</taxon>
        <taxon>Pseudomonadota</taxon>
        <taxon>Alphaproteobacteria</taxon>
        <taxon>Hyphomicrobiales</taxon>
        <taxon>Methylobacteriaceae</taxon>
        <taxon>Microvirga</taxon>
    </lineage>
</organism>
<dbReference type="Proteomes" id="UP000572984">
    <property type="component" value="Unassembled WGS sequence"/>
</dbReference>
<protein>
    <recommendedName>
        <fullName evidence="1">HTH luxR-type domain-containing protein</fullName>
    </recommendedName>
</protein>
<dbReference type="Gene3D" id="1.10.10.10">
    <property type="entry name" value="Winged helix-like DNA-binding domain superfamily/Winged helix DNA-binding domain"/>
    <property type="match status" value="1"/>
</dbReference>
<dbReference type="GO" id="GO:0003677">
    <property type="term" value="F:DNA binding"/>
    <property type="evidence" value="ECO:0007669"/>
    <property type="project" value="InterPro"/>
</dbReference>
<dbReference type="GO" id="GO:0006355">
    <property type="term" value="P:regulation of DNA-templated transcription"/>
    <property type="evidence" value="ECO:0007669"/>
    <property type="project" value="InterPro"/>
</dbReference>
<keyword evidence="3" id="KW-1185">Reference proteome</keyword>
<feature type="domain" description="HTH luxR-type" evidence="1">
    <location>
        <begin position="29"/>
        <end position="71"/>
    </location>
</feature>
<dbReference type="InterPro" id="IPR036388">
    <property type="entry name" value="WH-like_DNA-bd_sf"/>
</dbReference>
<evidence type="ECO:0000259" key="1">
    <source>
        <dbReference type="Pfam" id="PF00196"/>
    </source>
</evidence>
<evidence type="ECO:0000313" key="2">
    <source>
        <dbReference type="EMBL" id="MBA1159072.1"/>
    </source>
</evidence>
<name>A0A838BVF0_9HYPH</name>
<dbReference type="Pfam" id="PF00196">
    <property type="entry name" value="GerE"/>
    <property type="match status" value="1"/>
</dbReference>
<reference evidence="2 3" key="1">
    <citation type="submission" date="2020-07" db="EMBL/GenBank/DDBJ databases">
        <title>Draft genome and description of Microvirga mediterraneensis Marseille-Q2068 sp. nov.</title>
        <authorList>
            <person name="Boxberger M."/>
        </authorList>
    </citation>
    <scope>NUCLEOTIDE SEQUENCE [LARGE SCALE GENOMIC DNA]</scope>
    <source>
        <strain evidence="2 3">Marseille-Q2068</strain>
    </source>
</reference>
<dbReference type="EMBL" id="JACDXJ010000002">
    <property type="protein sequence ID" value="MBA1159072.1"/>
    <property type="molecule type" value="Genomic_DNA"/>
</dbReference>
<dbReference type="InterPro" id="IPR016032">
    <property type="entry name" value="Sig_transdc_resp-reg_C-effctor"/>
</dbReference>
<dbReference type="RefSeq" id="WP_181054647.1">
    <property type="nucleotide sequence ID" value="NZ_JACDXJ010000002.1"/>
</dbReference>
<dbReference type="InterPro" id="IPR000792">
    <property type="entry name" value="Tscrpt_reg_LuxR_C"/>
</dbReference>
<proteinExistence type="predicted"/>
<sequence>MAKLDTPIRHLHADGTRLATNLNQTRSQGLSEPEAQILLLIAAGKQTGDIAAGLGTDQAAVKEHIKSILRKAMGSRGQTGRSKRIDLLPSEFPSEIVSPFIA</sequence>
<dbReference type="SUPFAM" id="SSF46894">
    <property type="entry name" value="C-terminal effector domain of the bipartite response regulators"/>
    <property type="match status" value="1"/>
</dbReference>